<name>A0A399RUF4_9PROT</name>
<organism evidence="1 2">
    <name type="scientific">Henriciella mobilis</name>
    <dbReference type="NCBI Taxonomy" id="2305467"/>
    <lineage>
        <taxon>Bacteria</taxon>
        <taxon>Pseudomonadati</taxon>
        <taxon>Pseudomonadota</taxon>
        <taxon>Alphaproteobacteria</taxon>
        <taxon>Hyphomonadales</taxon>
        <taxon>Hyphomonadaceae</taxon>
        <taxon>Henriciella</taxon>
    </lineage>
</organism>
<dbReference type="AlphaFoldDB" id="A0A399RUF4"/>
<gene>
    <name evidence="1" type="ORF">D1223_04385</name>
</gene>
<dbReference type="EMBL" id="QWFX01000005">
    <property type="protein sequence ID" value="RIJ33085.1"/>
    <property type="molecule type" value="Genomic_DNA"/>
</dbReference>
<reference evidence="1 2" key="1">
    <citation type="submission" date="2018-08" db="EMBL/GenBank/DDBJ databases">
        <title>Henriciella mobilis sp. nov., isolated from seawater.</title>
        <authorList>
            <person name="Cheng H."/>
            <person name="Wu Y.-H."/>
            <person name="Xu X.-W."/>
            <person name="Guo L.-L."/>
        </authorList>
    </citation>
    <scope>NUCLEOTIDE SEQUENCE [LARGE SCALE GENOMIC DNA]</scope>
    <source>
        <strain evidence="1 2">JN25</strain>
    </source>
</reference>
<keyword evidence="2" id="KW-1185">Reference proteome</keyword>
<accession>A0A399RUF4</accession>
<protein>
    <submittedName>
        <fullName evidence="1">Uncharacterized protein</fullName>
    </submittedName>
</protein>
<evidence type="ECO:0000313" key="1">
    <source>
        <dbReference type="EMBL" id="RIJ33085.1"/>
    </source>
</evidence>
<proteinExistence type="predicted"/>
<sequence length="233" mass="26111">MDVEGDAMLFKYDPGSAHETFKKQGYVHLKDVLSDEFVSELKGFYEDSQSNQLNEAQNWKIYGKKRQYVFEFKSQEAANEFRDGLSALTGIDKDGFTISERHLKVYDEAADPWPAPHKDRAASAVSIGLPVHLSEGSTVCVFPELQFGPNTEERAVFLTDRDHPDLEHVYQKETAVMLHEEIGDLIVFLGSSIFHERVKPAGTAILYIKANGDGRDPLGENIFGEKEAEVTPA</sequence>
<evidence type="ECO:0000313" key="2">
    <source>
        <dbReference type="Proteomes" id="UP000266385"/>
    </source>
</evidence>
<comment type="caution">
    <text evidence="1">The sequence shown here is derived from an EMBL/GenBank/DDBJ whole genome shotgun (WGS) entry which is preliminary data.</text>
</comment>
<dbReference type="Proteomes" id="UP000266385">
    <property type="component" value="Unassembled WGS sequence"/>
</dbReference>